<accession>A0A0E9XHY0</accession>
<evidence type="ECO:0000313" key="1">
    <source>
        <dbReference type="EMBL" id="JAI01441.1"/>
    </source>
</evidence>
<proteinExistence type="predicted"/>
<reference evidence="1" key="2">
    <citation type="journal article" date="2015" name="Fish Shellfish Immunol.">
        <title>Early steps in the European eel (Anguilla anguilla)-Vibrio vulnificus interaction in the gills: Role of the RtxA13 toxin.</title>
        <authorList>
            <person name="Callol A."/>
            <person name="Pajuelo D."/>
            <person name="Ebbesson L."/>
            <person name="Teles M."/>
            <person name="MacKenzie S."/>
            <person name="Amaro C."/>
        </authorList>
    </citation>
    <scope>NUCLEOTIDE SEQUENCE</scope>
</reference>
<name>A0A0E9XHY0_ANGAN</name>
<reference evidence="1" key="1">
    <citation type="submission" date="2014-11" db="EMBL/GenBank/DDBJ databases">
        <authorList>
            <person name="Amaro Gonzalez C."/>
        </authorList>
    </citation>
    <scope>NUCLEOTIDE SEQUENCE</scope>
</reference>
<organism evidence="1">
    <name type="scientific">Anguilla anguilla</name>
    <name type="common">European freshwater eel</name>
    <name type="synonym">Muraena anguilla</name>
    <dbReference type="NCBI Taxonomy" id="7936"/>
    <lineage>
        <taxon>Eukaryota</taxon>
        <taxon>Metazoa</taxon>
        <taxon>Chordata</taxon>
        <taxon>Craniata</taxon>
        <taxon>Vertebrata</taxon>
        <taxon>Euteleostomi</taxon>
        <taxon>Actinopterygii</taxon>
        <taxon>Neopterygii</taxon>
        <taxon>Teleostei</taxon>
        <taxon>Anguilliformes</taxon>
        <taxon>Anguillidae</taxon>
        <taxon>Anguilla</taxon>
    </lineage>
</organism>
<dbReference type="EMBL" id="GBXM01007137">
    <property type="protein sequence ID" value="JAI01441.1"/>
    <property type="molecule type" value="Transcribed_RNA"/>
</dbReference>
<protein>
    <submittedName>
        <fullName evidence="1">Uncharacterized protein</fullName>
    </submittedName>
</protein>
<sequence>MVWYQSVDISWTVLAPLTFFVNSKFLGNSFVENILAAGDAAVGFHPPLYIILQVSYQ</sequence>
<dbReference type="AlphaFoldDB" id="A0A0E9XHY0"/>